<dbReference type="InterPro" id="IPR027417">
    <property type="entry name" value="P-loop_NTPase"/>
</dbReference>
<dbReference type="InterPro" id="IPR052732">
    <property type="entry name" value="Cell-binding_unc_protein"/>
</dbReference>
<evidence type="ECO:0000256" key="1">
    <source>
        <dbReference type="SAM" id="MobiDB-lite"/>
    </source>
</evidence>
<name>A0A7V7FXJ4_9GAMM</name>
<dbReference type="Pfam" id="PF13671">
    <property type="entry name" value="AAA_33"/>
    <property type="match status" value="1"/>
</dbReference>
<dbReference type="SUPFAM" id="SSF52540">
    <property type="entry name" value="P-loop containing nucleoside triphosphate hydrolases"/>
    <property type="match status" value="1"/>
</dbReference>
<protein>
    <submittedName>
        <fullName evidence="2">AAA family ATPase</fullName>
    </submittedName>
</protein>
<dbReference type="Gene3D" id="3.40.50.300">
    <property type="entry name" value="P-loop containing nucleotide triphosphate hydrolases"/>
    <property type="match status" value="1"/>
</dbReference>
<evidence type="ECO:0000313" key="3">
    <source>
        <dbReference type="Proteomes" id="UP000486760"/>
    </source>
</evidence>
<proteinExistence type="predicted"/>
<keyword evidence="3" id="KW-1185">Reference proteome</keyword>
<reference evidence="2 3" key="1">
    <citation type="submission" date="2019-08" db="EMBL/GenBank/DDBJ databases">
        <title>Bioinformatics analysis of the strain L3 and L5.</title>
        <authorList>
            <person name="Li X."/>
        </authorList>
    </citation>
    <scope>NUCLEOTIDE SEQUENCE [LARGE SCALE GENOMIC DNA]</scope>
    <source>
        <strain evidence="2 3">L5</strain>
    </source>
</reference>
<evidence type="ECO:0000313" key="2">
    <source>
        <dbReference type="EMBL" id="KAA0010681.1"/>
    </source>
</evidence>
<dbReference type="PANTHER" id="PTHR43883:SF1">
    <property type="entry name" value="GLUCONOKINASE"/>
    <property type="match status" value="1"/>
</dbReference>
<feature type="region of interest" description="Disordered" evidence="1">
    <location>
        <begin position="1"/>
        <end position="29"/>
    </location>
</feature>
<sequence>MPPRGPLPSCTSPDEAGTPRGGVNMEATSASCSPAASTVLGLDELVDSLVESHRSLVVDLPYVSSTSCLAATRALIEEELGTLERHLIGEEDAARLAELKDWLAQELVRLEPQFLEREEPQPSWVVGRRIMSLCDRQRLIMTNALDLDPADSLARRCLDPGFDLVSLLVGLYIRDETRLAHYALDRYLRLSGDYALTRLLSVYGVCRALAGARRALQRREAEHSRSFHLAEIMTEARRYLALAEWVSQFRFPPLIIGVGVSGSGKSRFMAEMVERLGAVRLCSDAERRRLYGIDPQAVGQEPSVDIFSDEATTRTYQRLASLAGILLNAGIPTCVDATCLTREQRGRLRQQGEARGLPVLIVSFEADEETLKARIAKRARRQGANPAASLAVLQRQQAVFEGFSDEERQHLLRLDTTAENAGDTLAALVDKRIRLNYS</sequence>
<comment type="caution">
    <text evidence="2">The sequence shown here is derived from an EMBL/GenBank/DDBJ whole genome shotgun (WGS) entry which is preliminary data.</text>
</comment>
<gene>
    <name evidence="2" type="ORF">F0A17_15790</name>
</gene>
<accession>A0A7V7FXJ4</accession>
<dbReference type="AlphaFoldDB" id="A0A7V7FXJ4"/>
<dbReference type="Proteomes" id="UP000486760">
    <property type="component" value="Unassembled WGS sequence"/>
</dbReference>
<dbReference type="PANTHER" id="PTHR43883">
    <property type="entry name" value="SLR0207 PROTEIN"/>
    <property type="match status" value="1"/>
</dbReference>
<dbReference type="EMBL" id="VTPY01000006">
    <property type="protein sequence ID" value="KAA0010681.1"/>
    <property type="molecule type" value="Genomic_DNA"/>
</dbReference>
<organism evidence="2 3">
    <name type="scientific">Billgrantia pellis</name>
    <dbReference type="NCBI Taxonomy" id="2606936"/>
    <lineage>
        <taxon>Bacteria</taxon>
        <taxon>Pseudomonadati</taxon>
        <taxon>Pseudomonadota</taxon>
        <taxon>Gammaproteobacteria</taxon>
        <taxon>Oceanospirillales</taxon>
        <taxon>Halomonadaceae</taxon>
        <taxon>Billgrantia</taxon>
    </lineage>
</organism>